<sequence length="90" mass="10458">MPYTITLNNDSPQALAFVEFAKNFDFLKVTKKREAKKALVKPEIDDLEEDEYGIPIKYRDEIMALSKKVNKAVAKRWEAAIAKREQEQKI</sequence>
<evidence type="ECO:0000313" key="2">
    <source>
        <dbReference type="Proteomes" id="UP000217276"/>
    </source>
</evidence>
<accession>A0A250FEC2</accession>
<dbReference type="AlphaFoldDB" id="A0A250FEC2"/>
<keyword evidence="2" id="KW-1185">Reference proteome</keyword>
<reference evidence="2" key="1">
    <citation type="submission" date="2017-06" db="EMBL/GenBank/DDBJ databases">
        <title>Capnocytophaga spp. assemblies.</title>
        <authorList>
            <person name="Gulvik C.A."/>
        </authorList>
    </citation>
    <scope>NUCLEOTIDE SEQUENCE [LARGE SCALE GENOMIC DNA]</scope>
    <source>
        <strain evidence="2">H6253</strain>
    </source>
</reference>
<dbReference type="Proteomes" id="UP000217276">
    <property type="component" value="Chromosome"/>
</dbReference>
<organism evidence="1 2">
    <name type="scientific">Capnocytophaga leadbetteri</name>
    <dbReference type="NCBI Taxonomy" id="327575"/>
    <lineage>
        <taxon>Bacteria</taxon>
        <taxon>Pseudomonadati</taxon>
        <taxon>Bacteroidota</taxon>
        <taxon>Flavobacteriia</taxon>
        <taxon>Flavobacteriales</taxon>
        <taxon>Flavobacteriaceae</taxon>
        <taxon>Capnocytophaga</taxon>
    </lineage>
</organism>
<proteinExistence type="predicted"/>
<gene>
    <name evidence="1" type="ORF">CGC53_08490</name>
</gene>
<dbReference type="RefSeq" id="WP_095914395.1">
    <property type="nucleotide sequence ID" value="NZ_CAUUPF010000023.1"/>
</dbReference>
<dbReference type="KEGG" id="clk:CGC53_08490"/>
<evidence type="ECO:0000313" key="1">
    <source>
        <dbReference type="EMBL" id="ATA82377.1"/>
    </source>
</evidence>
<name>A0A250FEC2_9FLAO</name>
<dbReference type="EMBL" id="CP022384">
    <property type="protein sequence ID" value="ATA82377.1"/>
    <property type="molecule type" value="Genomic_DNA"/>
</dbReference>
<protein>
    <submittedName>
        <fullName evidence="1">Glutaredoxin-2 domain protein</fullName>
    </submittedName>
</protein>